<dbReference type="Proteomes" id="UP000821853">
    <property type="component" value="Unassembled WGS sequence"/>
</dbReference>
<sequence>MPEVEMVEGVDISPEEVYCPGWGTSLSKKRKSRPEFPSSAGTLPSSTSSWVSRHTADPRCPARRLPAASRLPRLPRGQFRVIISPRDGIDVKKTSLYAVMRALTTAAGITAEASKQDLLCPNPMQNIYVLTTPAVKSAEEYAKVHQIILGTKQHAIAAYVAAPDVVRKAKRIKTYTTVVLLFEGIQAGGLRSALKGGARSPSNRGGSSTVDAASRRSQSRMRSCSGARRSRSSHRSHPGANAVRAGRSPGDDRDPDVTVPASKCACSLPPGLIESTAGGKRRQRRRRTPR</sequence>
<name>A0A9J6GIQ4_HAELO</name>
<feature type="compositionally biased region" description="Basic residues" evidence="1">
    <location>
        <begin position="279"/>
        <end position="290"/>
    </location>
</feature>
<feature type="compositionally biased region" description="Basic residues" evidence="1">
    <location>
        <begin position="228"/>
        <end position="237"/>
    </location>
</feature>
<feature type="region of interest" description="Disordered" evidence="1">
    <location>
        <begin position="24"/>
        <end position="64"/>
    </location>
</feature>
<comment type="caution">
    <text evidence="2">The sequence shown here is derived from an EMBL/GenBank/DDBJ whole genome shotgun (WGS) entry which is preliminary data.</text>
</comment>
<feature type="compositionally biased region" description="Polar residues" evidence="1">
    <location>
        <begin position="200"/>
        <end position="211"/>
    </location>
</feature>
<feature type="region of interest" description="Disordered" evidence="1">
    <location>
        <begin position="193"/>
        <end position="290"/>
    </location>
</feature>
<keyword evidence="3" id="KW-1185">Reference proteome</keyword>
<accession>A0A9J6GIQ4</accession>
<dbReference type="VEuPathDB" id="VectorBase:HLOH_062338"/>
<feature type="compositionally biased region" description="Low complexity" evidence="1">
    <location>
        <begin position="37"/>
        <end position="49"/>
    </location>
</feature>
<evidence type="ECO:0000256" key="1">
    <source>
        <dbReference type="SAM" id="MobiDB-lite"/>
    </source>
</evidence>
<dbReference type="AlphaFoldDB" id="A0A9J6GIQ4"/>
<protein>
    <submittedName>
        <fullName evidence="2">Uncharacterized protein</fullName>
    </submittedName>
</protein>
<gene>
    <name evidence="2" type="ORF">HPB48_013839</name>
</gene>
<organism evidence="2 3">
    <name type="scientific">Haemaphysalis longicornis</name>
    <name type="common">Bush tick</name>
    <dbReference type="NCBI Taxonomy" id="44386"/>
    <lineage>
        <taxon>Eukaryota</taxon>
        <taxon>Metazoa</taxon>
        <taxon>Ecdysozoa</taxon>
        <taxon>Arthropoda</taxon>
        <taxon>Chelicerata</taxon>
        <taxon>Arachnida</taxon>
        <taxon>Acari</taxon>
        <taxon>Parasitiformes</taxon>
        <taxon>Ixodida</taxon>
        <taxon>Ixodoidea</taxon>
        <taxon>Ixodidae</taxon>
        <taxon>Haemaphysalinae</taxon>
        <taxon>Haemaphysalis</taxon>
    </lineage>
</organism>
<dbReference type="EMBL" id="JABSTR010000008">
    <property type="protein sequence ID" value="KAH9378382.1"/>
    <property type="molecule type" value="Genomic_DNA"/>
</dbReference>
<proteinExistence type="predicted"/>
<reference evidence="2 3" key="1">
    <citation type="journal article" date="2020" name="Cell">
        <title>Large-Scale Comparative Analyses of Tick Genomes Elucidate Their Genetic Diversity and Vector Capacities.</title>
        <authorList>
            <consortium name="Tick Genome and Microbiome Consortium (TIGMIC)"/>
            <person name="Jia N."/>
            <person name="Wang J."/>
            <person name="Shi W."/>
            <person name="Du L."/>
            <person name="Sun Y."/>
            <person name="Zhan W."/>
            <person name="Jiang J.F."/>
            <person name="Wang Q."/>
            <person name="Zhang B."/>
            <person name="Ji P."/>
            <person name="Bell-Sakyi L."/>
            <person name="Cui X.M."/>
            <person name="Yuan T.T."/>
            <person name="Jiang B.G."/>
            <person name="Yang W.F."/>
            <person name="Lam T.T."/>
            <person name="Chang Q.C."/>
            <person name="Ding S.J."/>
            <person name="Wang X.J."/>
            <person name="Zhu J.G."/>
            <person name="Ruan X.D."/>
            <person name="Zhao L."/>
            <person name="Wei J.T."/>
            <person name="Ye R.Z."/>
            <person name="Que T.C."/>
            <person name="Du C.H."/>
            <person name="Zhou Y.H."/>
            <person name="Cheng J.X."/>
            <person name="Dai P.F."/>
            <person name="Guo W.B."/>
            <person name="Han X.H."/>
            <person name="Huang E.J."/>
            <person name="Li L.F."/>
            <person name="Wei W."/>
            <person name="Gao Y.C."/>
            <person name="Liu J.Z."/>
            <person name="Shao H.Z."/>
            <person name="Wang X."/>
            <person name="Wang C.C."/>
            <person name="Yang T.C."/>
            <person name="Huo Q.B."/>
            <person name="Li W."/>
            <person name="Chen H.Y."/>
            <person name="Chen S.E."/>
            <person name="Zhou L.G."/>
            <person name="Ni X.B."/>
            <person name="Tian J.H."/>
            <person name="Sheng Y."/>
            <person name="Liu T."/>
            <person name="Pan Y.S."/>
            <person name="Xia L.Y."/>
            <person name="Li J."/>
            <person name="Zhao F."/>
            <person name="Cao W.C."/>
        </authorList>
    </citation>
    <scope>NUCLEOTIDE SEQUENCE [LARGE SCALE GENOMIC DNA]</scope>
    <source>
        <strain evidence="2">HaeL-2018</strain>
    </source>
</reference>
<evidence type="ECO:0000313" key="2">
    <source>
        <dbReference type="EMBL" id="KAH9378382.1"/>
    </source>
</evidence>
<evidence type="ECO:0000313" key="3">
    <source>
        <dbReference type="Proteomes" id="UP000821853"/>
    </source>
</evidence>